<dbReference type="Proteomes" id="UP000263486">
    <property type="component" value="Unassembled WGS sequence"/>
</dbReference>
<accession>A0ABX9KKY2</accession>
<dbReference type="InterPro" id="IPR038157">
    <property type="entry name" value="FeoA_core_dom"/>
</dbReference>
<feature type="domain" description="Ferrous iron transporter FeoA-like" evidence="2">
    <location>
        <begin position="3"/>
        <end position="74"/>
    </location>
</feature>
<keyword evidence="1" id="KW-0408">Iron</keyword>
<dbReference type="Gene3D" id="2.30.30.90">
    <property type="match status" value="1"/>
</dbReference>
<evidence type="ECO:0000259" key="2">
    <source>
        <dbReference type="SMART" id="SM00899"/>
    </source>
</evidence>
<dbReference type="EMBL" id="QUAJ01000001">
    <property type="protein sequence ID" value="REI43188.1"/>
    <property type="molecule type" value="Genomic_DNA"/>
</dbReference>
<evidence type="ECO:0000313" key="4">
    <source>
        <dbReference type="Proteomes" id="UP000263486"/>
    </source>
</evidence>
<name>A0ABX9KKY2_9FUSO</name>
<sequence length="75" mass="8016">MACPITFAASDRTLKIVEILGGDRAKNKLSERGFCVGECLCVSEGSCRGDMILKTKTSKYAVGFGLASKIIVDEI</sequence>
<organism evidence="3 4">
    <name type="scientific">Psychrilyobacter piezotolerans</name>
    <dbReference type="NCBI Taxonomy" id="2293438"/>
    <lineage>
        <taxon>Bacteria</taxon>
        <taxon>Fusobacteriati</taxon>
        <taxon>Fusobacteriota</taxon>
        <taxon>Fusobacteriia</taxon>
        <taxon>Fusobacteriales</taxon>
        <taxon>Fusobacteriaceae</taxon>
        <taxon>Psychrilyobacter</taxon>
    </lineage>
</organism>
<keyword evidence="4" id="KW-1185">Reference proteome</keyword>
<proteinExistence type="predicted"/>
<dbReference type="InterPro" id="IPR008988">
    <property type="entry name" value="Transcriptional_repressor_C"/>
</dbReference>
<gene>
    <name evidence="3" type="ORF">DYH56_00610</name>
</gene>
<dbReference type="SMART" id="SM00899">
    <property type="entry name" value="FeoA"/>
    <property type="match status" value="1"/>
</dbReference>
<dbReference type="SUPFAM" id="SSF50037">
    <property type="entry name" value="C-terminal domain of transcriptional repressors"/>
    <property type="match status" value="1"/>
</dbReference>
<evidence type="ECO:0000313" key="3">
    <source>
        <dbReference type="EMBL" id="REI43188.1"/>
    </source>
</evidence>
<dbReference type="RefSeq" id="WP_114640908.1">
    <property type="nucleotide sequence ID" value="NZ_JAACIO010000001.1"/>
</dbReference>
<comment type="caution">
    <text evidence="3">The sequence shown here is derived from an EMBL/GenBank/DDBJ whole genome shotgun (WGS) entry which is preliminary data.</text>
</comment>
<protein>
    <submittedName>
        <fullName evidence="3">Ferrous iron transport protein A</fullName>
    </submittedName>
</protein>
<evidence type="ECO:0000256" key="1">
    <source>
        <dbReference type="ARBA" id="ARBA00023004"/>
    </source>
</evidence>
<dbReference type="InterPro" id="IPR007167">
    <property type="entry name" value="Fe-transptr_FeoA-like"/>
</dbReference>
<reference evidence="3 4" key="1">
    <citation type="submission" date="2018-08" db="EMBL/GenBank/DDBJ databases">
        <title>Draft genome sequence of Psychrilyobacter sp. strain SD5 isolated from Black Sea water.</title>
        <authorList>
            <person name="Yadav S."/>
            <person name="Villanueva L."/>
            <person name="Damste J.S.S."/>
        </authorList>
    </citation>
    <scope>NUCLEOTIDE SEQUENCE [LARGE SCALE GENOMIC DNA]</scope>
    <source>
        <strain evidence="3 4">SD5</strain>
    </source>
</reference>
<dbReference type="Pfam" id="PF04023">
    <property type="entry name" value="FeoA"/>
    <property type="match status" value="1"/>
</dbReference>